<keyword evidence="1" id="KW-0472">Membrane</keyword>
<accession>A0AAE7B3Y8</accession>
<organism evidence="2 3">
    <name type="scientific">Arcobacter aquimarinus</name>
    <dbReference type="NCBI Taxonomy" id="1315211"/>
    <lineage>
        <taxon>Bacteria</taxon>
        <taxon>Pseudomonadati</taxon>
        <taxon>Campylobacterota</taxon>
        <taxon>Epsilonproteobacteria</taxon>
        <taxon>Campylobacterales</taxon>
        <taxon>Arcobacteraceae</taxon>
        <taxon>Arcobacter</taxon>
    </lineage>
</organism>
<dbReference type="EMBL" id="CP030944">
    <property type="protein sequence ID" value="QKE27048.1"/>
    <property type="molecule type" value="Genomic_DNA"/>
</dbReference>
<reference evidence="2 3" key="1">
    <citation type="submission" date="2018-07" db="EMBL/GenBank/DDBJ databases">
        <title>Identification of phenol metabolism pathways in Arcobacter.</title>
        <authorList>
            <person name="Miller W.G."/>
            <person name="Yee E."/>
            <person name="Bono J.L."/>
        </authorList>
    </citation>
    <scope>NUCLEOTIDE SEQUENCE [LARGE SCALE GENOMIC DNA]</scope>
    <source>
        <strain evidence="2 3">W63</strain>
    </source>
</reference>
<gene>
    <name evidence="2" type="ORF">AAQM_2351</name>
</gene>
<keyword evidence="1" id="KW-1133">Transmembrane helix</keyword>
<evidence type="ECO:0000313" key="2">
    <source>
        <dbReference type="EMBL" id="QKE27048.1"/>
    </source>
</evidence>
<keyword evidence="1" id="KW-0812">Transmembrane</keyword>
<dbReference type="KEGG" id="aaqi:AAQM_2351"/>
<dbReference type="AlphaFoldDB" id="A0AAE7B3Y8"/>
<sequence>MQTIIFLLIAFLIAIFSVLLYFKTKNSRLNTLLSGECPSCKEKRKTFFDKNTNTTFTSEIINSRVLKNHGCSGVTEVEFSCKNCGLKEVHPINSSSCN</sequence>
<keyword evidence="3" id="KW-1185">Reference proteome</keyword>
<name>A0AAE7B3Y8_9BACT</name>
<dbReference type="RefSeq" id="WP_129094009.1">
    <property type="nucleotide sequence ID" value="NZ_CBCSAE010000006.1"/>
</dbReference>
<evidence type="ECO:0000256" key="1">
    <source>
        <dbReference type="SAM" id="Phobius"/>
    </source>
</evidence>
<feature type="transmembrane region" description="Helical" evidence="1">
    <location>
        <begin position="6"/>
        <end position="22"/>
    </location>
</feature>
<protein>
    <submittedName>
        <fullName evidence="2">Uncharacterized protein</fullName>
    </submittedName>
</protein>
<proteinExistence type="predicted"/>
<dbReference type="Proteomes" id="UP000502065">
    <property type="component" value="Chromosome"/>
</dbReference>
<evidence type="ECO:0000313" key="3">
    <source>
        <dbReference type="Proteomes" id="UP000502065"/>
    </source>
</evidence>